<dbReference type="PROSITE" id="PS50213">
    <property type="entry name" value="FAS1"/>
    <property type="match status" value="4"/>
</dbReference>
<name>A0ABU3E558_9FLAO</name>
<proteinExistence type="predicted"/>
<gene>
    <name evidence="3" type="ORF">RM549_15165</name>
</gene>
<dbReference type="PROSITE" id="PS51257">
    <property type="entry name" value="PROKAR_LIPOPROTEIN"/>
    <property type="match status" value="1"/>
</dbReference>
<organism evidence="3 4">
    <name type="scientific">Autumnicola patrickiae</name>
    <dbReference type="NCBI Taxonomy" id="3075591"/>
    <lineage>
        <taxon>Bacteria</taxon>
        <taxon>Pseudomonadati</taxon>
        <taxon>Bacteroidota</taxon>
        <taxon>Flavobacteriia</taxon>
        <taxon>Flavobacteriales</taxon>
        <taxon>Flavobacteriaceae</taxon>
        <taxon>Autumnicola</taxon>
    </lineage>
</organism>
<evidence type="ECO:0000313" key="3">
    <source>
        <dbReference type="EMBL" id="MDT0691133.1"/>
    </source>
</evidence>
<feature type="domain" description="FAS1" evidence="2">
    <location>
        <begin position="341"/>
        <end position="479"/>
    </location>
</feature>
<dbReference type="SUPFAM" id="SSF82153">
    <property type="entry name" value="FAS1 domain"/>
    <property type="match status" value="4"/>
</dbReference>
<dbReference type="Pfam" id="PF02469">
    <property type="entry name" value="Fasciclin"/>
    <property type="match status" value="4"/>
</dbReference>
<dbReference type="InterPro" id="IPR050904">
    <property type="entry name" value="Adhesion/Biosynth-related"/>
</dbReference>
<keyword evidence="4" id="KW-1185">Reference proteome</keyword>
<reference evidence="3 4" key="1">
    <citation type="submission" date="2023-09" db="EMBL/GenBank/DDBJ databases">
        <authorList>
            <person name="Rey-Velasco X."/>
        </authorList>
    </citation>
    <scope>NUCLEOTIDE SEQUENCE [LARGE SCALE GENOMIC DNA]</scope>
    <source>
        <strain evidence="3 4">F188</strain>
    </source>
</reference>
<dbReference type="InterPro" id="IPR000782">
    <property type="entry name" value="FAS1_domain"/>
</dbReference>
<protein>
    <submittedName>
        <fullName evidence="3">Fasciclin domain-containing protein</fullName>
    </submittedName>
</protein>
<evidence type="ECO:0000313" key="4">
    <source>
        <dbReference type="Proteomes" id="UP001261624"/>
    </source>
</evidence>
<feature type="signal peptide" evidence="1">
    <location>
        <begin position="1"/>
        <end position="23"/>
    </location>
</feature>
<dbReference type="EMBL" id="JAVRHM010000019">
    <property type="protein sequence ID" value="MDT0691133.1"/>
    <property type="molecule type" value="Genomic_DNA"/>
</dbReference>
<feature type="chain" id="PRO_5045685784" evidence="1">
    <location>
        <begin position="24"/>
        <end position="631"/>
    </location>
</feature>
<dbReference type="PANTHER" id="PTHR10900">
    <property type="entry name" value="PERIOSTIN-RELATED"/>
    <property type="match status" value="1"/>
</dbReference>
<keyword evidence="1" id="KW-0732">Signal</keyword>
<feature type="domain" description="FAS1" evidence="2">
    <location>
        <begin position="481"/>
        <end position="625"/>
    </location>
</feature>
<accession>A0ABU3E558</accession>
<evidence type="ECO:0000259" key="2">
    <source>
        <dbReference type="PROSITE" id="PS50213"/>
    </source>
</evidence>
<dbReference type="PANTHER" id="PTHR10900:SF77">
    <property type="entry name" value="FI19380P1"/>
    <property type="match status" value="1"/>
</dbReference>
<dbReference type="Proteomes" id="UP001261624">
    <property type="component" value="Unassembled WGS sequence"/>
</dbReference>
<dbReference type="SMART" id="SM00554">
    <property type="entry name" value="FAS1"/>
    <property type="match status" value="4"/>
</dbReference>
<dbReference type="Gene3D" id="2.30.180.10">
    <property type="entry name" value="FAS1 domain"/>
    <property type="match status" value="4"/>
</dbReference>
<dbReference type="RefSeq" id="WP_311686327.1">
    <property type="nucleotide sequence ID" value="NZ_JAVRHM010000019.1"/>
</dbReference>
<dbReference type="InterPro" id="IPR036378">
    <property type="entry name" value="FAS1_dom_sf"/>
</dbReference>
<comment type="caution">
    <text evidence="3">The sequence shown here is derived from an EMBL/GenBank/DDBJ whole genome shotgun (WGS) entry which is preliminary data.</text>
</comment>
<feature type="domain" description="FAS1" evidence="2">
    <location>
        <begin position="187"/>
        <end position="330"/>
    </location>
</feature>
<sequence length="631" mass="66905">MKYFKFNKIAVVAFLAFGLFSCSEDDDFNPGGTPDGGTGDDDPTTEVQTIAGFVSDNEDYSSLAAALEAADLTSTLDGTELYTVFAPNNAAFATFLEDNGFETLDDVPTDVLTQVLLNHVQSGSMMSSSLSTGYVESMATGMASEDPLSLYINADDGVMLNGVSTVTTADVEVDNGVIHAVDAVIGLPDVTTFATADPDFSILVQALTREESYSFVETLMMTEDPAPFTVFAPTDAAFENVLAELDMAGLGDIPADLLETILSYHVVAGSNVRSGDLEDEMTVQTLETGEFTINIGDDVTITDENGRTATIVMADIQANNGVIHAIDRVILPENDAIEIESNTIADFVAGNENYSSLLAALEAADLTDTFTGTDSYTVFAPDNDAFAAFLNDNGFATLDEVPEELLTQVLLNHVQMGEVMSSDLSTGYMESMAVWGTSDEPLSMYINTDDGVMINGMATVTSADNEVDNGVIHAVDAVIGLPDVTTFATADPDFDLLVQALTREDSFTFVETLMMNEDPAPFTVFAPTNDAFTALLEELEVEALGDVPTATLEAALGYHVVAGANVRSGDLTDGMAVETLQGEEFTVNLEEDSVTITDANGRTSTVIAADIQATNGVIHAIDTVLLPSMEE</sequence>
<evidence type="ECO:0000256" key="1">
    <source>
        <dbReference type="SAM" id="SignalP"/>
    </source>
</evidence>
<feature type="domain" description="FAS1" evidence="2">
    <location>
        <begin position="47"/>
        <end position="185"/>
    </location>
</feature>